<keyword evidence="1" id="KW-0732">Signal</keyword>
<dbReference type="Pfam" id="PF26366">
    <property type="entry name" value="DUF8094"/>
    <property type="match status" value="1"/>
</dbReference>
<evidence type="ECO:0000313" key="3">
    <source>
        <dbReference type="EMBL" id="RAY12214.1"/>
    </source>
</evidence>
<dbReference type="InterPro" id="IPR058407">
    <property type="entry name" value="DUF8094"/>
</dbReference>
<accession>A0A365GZE7</accession>
<evidence type="ECO:0000259" key="2">
    <source>
        <dbReference type="Pfam" id="PF26366"/>
    </source>
</evidence>
<feature type="signal peptide" evidence="1">
    <location>
        <begin position="1"/>
        <end position="20"/>
    </location>
</feature>
<proteinExistence type="predicted"/>
<dbReference type="OrthoDB" id="3510378at2"/>
<comment type="caution">
    <text evidence="3">The sequence shown here is derived from an EMBL/GenBank/DDBJ whole genome shotgun (WGS) entry which is preliminary data.</text>
</comment>
<reference evidence="3 4" key="1">
    <citation type="submission" date="2018-06" db="EMBL/GenBank/DDBJ databases">
        <title>Actinomadura craniellae sp. nov. isolated from marine sponge Craniella sp.</title>
        <authorList>
            <person name="Li L."/>
            <person name="Xu Q.H."/>
            <person name="Lin H.W."/>
            <person name="Lu Y.H."/>
        </authorList>
    </citation>
    <scope>NUCLEOTIDE SEQUENCE [LARGE SCALE GENOMIC DNA]</scope>
    <source>
        <strain evidence="3 4">LHW63021</strain>
    </source>
</reference>
<keyword evidence="4" id="KW-1185">Reference proteome</keyword>
<feature type="chain" id="PRO_5039093603" description="DUF8094 domain-containing protein" evidence="1">
    <location>
        <begin position="21"/>
        <end position="313"/>
    </location>
</feature>
<dbReference type="Proteomes" id="UP000251891">
    <property type="component" value="Unassembled WGS sequence"/>
</dbReference>
<feature type="domain" description="DUF8094" evidence="2">
    <location>
        <begin position="34"/>
        <end position="310"/>
    </location>
</feature>
<evidence type="ECO:0000313" key="4">
    <source>
        <dbReference type="Proteomes" id="UP000251891"/>
    </source>
</evidence>
<name>A0A365GZE7_9ACTN</name>
<dbReference type="RefSeq" id="WP_111870705.1">
    <property type="nucleotide sequence ID" value="NZ_QLYX01000014.1"/>
</dbReference>
<organism evidence="3 4">
    <name type="scientific">Actinomadura craniellae</name>
    <dbReference type="NCBI Taxonomy" id="2231787"/>
    <lineage>
        <taxon>Bacteria</taxon>
        <taxon>Bacillati</taxon>
        <taxon>Actinomycetota</taxon>
        <taxon>Actinomycetes</taxon>
        <taxon>Streptosporangiales</taxon>
        <taxon>Thermomonosporaceae</taxon>
        <taxon>Actinomadura</taxon>
    </lineage>
</organism>
<dbReference type="EMBL" id="QLYX01000014">
    <property type="protein sequence ID" value="RAY12214.1"/>
    <property type="molecule type" value="Genomic_DNA"/>
</dbReference>
<evidence type="ECO:0000256" key="1">
    <source>
        <dbReference type="SAM" id="SignalP"/>
    </source>
</evidence>
<gene>
    <name evidence="3" type="ORF">DPM19_26195</name>
</gene>
<protein>
    <recommendedName>
        <fullName evidence="2">DUF8094 domain-containing protein</fullName>
    </recommendedName>
</protein>
<sequence length="313" mass="33002">MRARPIALTALLSLALPLAGCDGGGAPGAAAGPPALTREQARAALDRYQAAANQAGQRLDARPLNDAATGSQLAMEIASLLLHRASRSRWRPFALESPTFYIPRLSGHPRWFAASATTGPGQERLRHALLFVQDAPNGPWRVTADPYPAGEALRDVALDEQGYATAVPAPGRVGEAHAAVLSGAAVPAGAVAMADGPQTGQAYTALGKAQEQFRQAGVTLTSRFTPTRLPAYALRTKSGGTLVWYVLQQHETYRAARPGRITVAGDLTGLARQRNVRTRLDTTVFVQYLTAVPRKGPALVVGAHRKAVRAVGS</sequence>
<dbReference type="AlphaFoldDB" id="A0A365GZE7"/>